<feature type="compositionally biased region" description="Low complexity" evidence="4">
    <location>
        <begin position="427"/>
        <end position="436"/>
    </location>
</feature>
<dbReference type="EMBL" id="JADKFW010000019">
    <property type="protein sequence ID" value="MBK9719370.1"/>
    <property type="molecule type" value="Genomic_DNA"/>
</dbReference>
<comment type="pathway">
    <text evidence="1">Biopolymer metabolism; poly-(R)-3-hydroxybutanoate biosynthesis.</text>
</comment>
<evidence type="ECO:0000313" key="6">
    <source>
        <dbReference type="Proteomes" id="UP000808349"/>
    </source>
</evidence>
<evidence type="ECO:0000256" key="4">
    <source>
        <dbReference type="SAM" id="MobiDB-lite"/>
    </source>
</evidence>
<dbReference type="Pfam" id="PF09712">
    <property type="entry name" value="PHA_synth_III_E"/>
    <property type="match status" value="1"/>
</dbReference>
<proteinExistence type="predicted"/>
<reference evidence="5 6" key="1">
    <citation type="submission" date="2020-10" db="EMBL/GenBank/DDBJ databases">
        <title>Connecting structure to function with the recovery of over 1000 high-quality activated sludge metagenome-assembled genomes encoding full-length rRNA genes using long-read sequencing.</title>
        <authorList>
            <person name="Singleton C.M."/>
            <person name="Petriglieri F."/>
            <person name="Kristensen J.M."/>
            <person name="Kirkegaard R.H."/>
            <person name="Michaelsen T.Y."/>
            <person name="Andersen M.H."/>
            <person name="Karst S.M."/>
            <person name="Dueholm M.S."/>
            <person name="Nielsen P.H."/>
            <person name="Albertsen M."/>
        </authorList>
    </citation>
    <scope>NUCLEOTIDE SEQUENCE [LARGE SCALE GENOMIC DNA]</scope>
    <source>
        <strain evidence="5">Ribe_18-Q3-R11-54_BAT3C.373</strain>
    </source>
</reference>
<evidence type="ECO:0000313" key="5">
    <source>
        <dbReference type="EMBL" id="MBK9719370.1"/>
    </source>
</evidence>
<accession>A0A9D7SB31</accession>
<comment type="caution">
    <text evidence="5">The sequence shown here is derived from an EMBL/GenBank/DDBJ whole genome shotgun (WGS) entry which is preliminary data.</text>
</comment>
<feature type="region of interest" description="Disordered" evidence="4">
    <location>
        <begin position="394"/>
        <end position="442"/>
    </location>
</feature>
<sequence>MDSNNSNFFQQWFDNQMEWSKKMFNNNETKEGQPKSNTDDWINKWQDWTNSDFSSWTNLMKGNPYHSLMDQHPLSHMGDLSSKMKEGLNQWGTFTKQYFDAMNIQDQDWYKQFQNMTSAESFKGMGSLKESFGKFFELWSPMIKSIQNNTFSMDHFARMFDAEKFKSFIDSSFKFLPDEAKKLMDQMSQGFLQGMKQMSEMNLNPSNGLNFKMPNMSGSGMPNATHIWDMYNTWRNSMNEQILPLTKLMQGNASVEKAKIWNDIIDMSVEHNLKSTQMQMMTYKASAQAMERVAKHVAEKVQKGEQVESMVGLYQYYLMSGDTVFTELFESDEYSKIMTEVSSLKQRIKAAVDIEMEKTFFVNMPVATRTEMDEVYKTIYELKKTVRNLERALSEKNTPPNNEIKKEEKQIQVEVKSPITPSEIKKPQASKSNSKSPSKRKK</sequence>
<dbReference type="GO" id="GO:0042619">
    <property type="term" value="P:poly-hydroxybutyrate biosynthetic process"/>
    <property type="evidence" value="ECO:0007669"/>
    <property type="project" value="UniProtKB-KW"/>
</dbReference>
<dbReference type="InterPro" id="IPR010123">
    <property type="entry name" value="PHA_synth_III_E"/>
</dbReference>
<protein>
    <recommendedName>
        <fullName evidence="2">Poly(3-hydroxyalkanoate) polymerase subunit PhaE</fullName>
    </recommendedName>
</protein>
<name>A0A9D7SB31_9BACT</name>
<evidence type="ECO:0000256" key="2">
    <source>
        <dbReference type="ARBA" id="ARBA00019066"/>
    </source>
</evidence>
<gene>
    <name evidence="5" type="ORF">IPO85_18025</name>
</gene>
<dbReference type="AlphaFoldDB" id="A0A9D7SB31"/>
<dbReference type="Proteomes" id="UP000808349">
    <property type="component" value="Unassembled WGS sequence"/>
</dbReference>
<evidence type="ECO:0000256" key="3">
    <source>
        <dbReference type="ARBA" id="ARBA00022752"/>
    </source>
</evidence>
<organism evidence="5 6">
    <name type="scientific">Candidatus Defluviibacterium haderslevense</name>
    <dbReference type="NCBI Taxonomy" id="2981993"/>
    <lineage>
        <taxon>Bacteria</taxon>
        <taxon>Pseudomonadati</taxon>
        <taxon>Bacteroidota</taxon>
        <taxon>Saprospiria</taxon>
        <taxon>Saprospirales</taxon>
        <taxon>Saprospiraceae</taxon>
        <taxon>Candidatus Defluviibacterium</taxon>
    </lineage>
</organism>
<keyword evidence="3" id="KW-0583">PHB biosynthesis</keyword>
<evidence type="ECO:0000256" key="1">
    <source>
        <dbReference type="ARBA" id="ARBA00004683"/>
    </source>
</evidence>